<evidence type="ECO:0000259" key="15">
    <source>
        <dbReference type="Pfam" id="PF08245"/>
    </source>
</evidence>
<evidence type="ECO:0000256" key="6">
    <source>
        <dbReference type="ARBA" id="ARBA00022840"/>
    </source>
</evidence>
<comment type="caution">
    <text evidence="11">Lacks conserved residue(s) required for the propagation of feature annotation.</text>
</comment>
<feature type="binding site" evidence="11">
    <location>
        <begin position="110"/>
        <end position="116"/>
    </location>
    <ligand>
        <name>ATP</name>
        <dbReference type="ChEBI" id="CHEBI:30616"/>
    </ligand>
</feature>
<dbReference type="Pfam" id="PF01225">
    <property type="entry name" value="Mur_ligase"/>
    <property type="match status" value="1"/>
</dbReference>
<feature type="short sequence motif" description="Meso-diaminopimelate recognition motif" evidence="11">
    <location>
        <begin position="403"/>
        <end position="406"/>
    </location>
</feature>
<dbReference type="Gene3D" id="3.40.1190.10">
    <property type="entry name" value="Mur-like, catalytic domain"/>
    <property type="match status" value="1"/>
</dbReference>
<dbReference type="GO" id="GO:0009252">
    <property type="term" value="P:peptidoglycan biosynthetic process"/>
    <property type="evidence" value="ECO:0007669"/>
    <property type="project" value="UniProtKB-UniRule"/>
</dbReference>
<evidence type="ECO:0000256" key="3">
    <source>
        <dbReference type="ARBA" id="ARBA00022598"/>
    </source>
</evidence>
<dbReference type="PANTHER" id="PTHR23135:SF4">
    <property type="entry name" value="UDP-N-ACETYLMURAMOYL-L-ALANYL-D-GLUTAMATE--2,6-DIAMINOPIMELATE LIGASE MURE HOMOLOG, CHLOROPLASTIC"/>
    <property type="match status" value="1"/>
</dbReference>
<reference evidence="16 17" key="1">
    <citation type="submission" date="2017-05" db="EMBL/GenBank/DDBJ databases">
        <authorList>
            <person name="Varghese N."/>
            <person name="Submissions S."/>
        </authorList>
    </citation>
    <scope>NUCLEOTIDE SEQUENCE [LARGE SCALE GENOMIC DNA]</scope>
    <source>
        <strain evidence="16 17">DSM 21194</strain>
    </source>
</reference>
<name>A0A521C5K2_9BACT</name>
<evidence type="ECO:0000256" key="9">
    <source>
        <dbReference type="ARBA" id="ARBA00023306"/>
    </source>
</evidence>
<dbReference type="Pfam" id="PF08245">
    <property type="entry name" value="Mur_ligase_M"/>
    <property type="match status" value="1"/>
</dbReference>
<comment type="PTM">
    <text evidence="11">Carboxylation is probably crucial for Mg(2+) binding and, consequently, for the gamma-phosphate positioning of ATP.</text>
</comment>
<dbReference type="InterPro" id="IPR018109">
    <property type="entry name" value="Folylpolyglutamate_synth_CS"/>
</dbReference>
<dbReference type="InterPro" id="IPR036565">
    <property type="entry name" value="Mur-like_cat_sf"/>
</dbReference>
<comment type="cofactor">
    <cofactor evidence="11">
        <name>Mg(2+)</name>
        <dbReference type="ChEBI" id="CHEBI:18420"/>
    </cofactor>
</comment>
<evidence type="ECO:0000256" key="8">
    <source>
        <dbReference type="ARBA" id="ARBA00022984"/>
    </source>
</evidence>
<dbReference type="Proteomes" id="UP000317593">
    <property type="component" value="Unassembled WGS sequence"/>
</dbReference>
<keyword evidence="17" id="KW-1185">Reference proteome</keyword>
<comment type="pathway">
    <text evidence="11 12">Cell wall biogenesis; peptidoglycan biosynthesis.</text>
</comment>
<comment type="catalytic activity">
    <reaction evidence="11">
        <text>UDP-N-acetyl-alpha-D-muramoyl-L-alanyl-D-glutamate + meso-2,6-diaminopimelate + ATP = UDP-N-acetyl-alpha-D-muramoyl-L-alanyl-gamma-D-glutamyl-meso-2,6-diaminopimelate + ADP + phosphate + H(+)</text>
        <dbReference type="Rhea" id="RHEA:23676"/>
        <dbReference type="ChEBI" id="CHEBI:15378"/>
        <dbReference type="ChEBI" id="CHEBI:30616"/>
        <dbReference type="ChEBI" id="CHEBI:43474"/>
        <dbReference type="ChEBI" id="CHEBI:57791"/>
        <dbReference type="ChEBI" id="CHEBI:83900"/>
        <dbReference type="ChEBI" id="CHEBI:83905"/>
        <dbReference type="ChEBI" id="CHEBI:456216"/>
        <dbReference type="EC" id="6.3.2.13"/>
    </reaction>
</comment>
<evidence type="ECO:0000259" key="13">
    <source>
        <dbReference type="Pfam" id="PF01225"/>
    </source>
</evidence>
<evidence type="ECO:0000313" key="17">
    <source>
        <dbReference type="Proteomes" id="UP000317593"/>
    </source>
</evidence>
<evidence type="ECO:0000256" key="12">
    <source>
        <dbReference type="RuleBase" id="RU004135"/>
    </source>
</evidence>
<feature type="binding site" evidence="11">
    <location>
        <begin position="152"/>
        <end position="153"/>
    </location>
    <ligand>
        <name>UDP-N-acetyl-alpha-D-muramoyl-L-alanyl-D-glutamate</name>
        <dbReference type="ChEBI" id="CHEBI:83900"/>
    </ligand>
</feature>
<keyword evidence="4 11" id="KW-0132">Cell division</keyword>
<keyword evidence="5 11" id="KW-0547">Nucleotide-binding</keyword>
<dbReference type="RefSeq" id="WP_142713817.1">
    <property type="nucleotide sequence ID" value="NZ_FXTH01000005.1"/>
</dbReference>
<dbReference type="GO" id="GO:0005524">
    <property type="term" value="F:ATP binding"/>
    <property type="evidence" value="ECO:0007669"/>
    <property type="project" value="UniProtKB-UniRule"/>
</dbReference>
<feature type="domain" description="Mur ligase N-terminal catalytic" evidence="13">
    <location>
        <begin position="27"/>
        <end position="94"/>
    </location>
</feature>
<feature type="binding site" evidence="11">
    <location>
        <position position="458"/>
    </location>
    <ligand>
        <name>meso-2,6-diaminopimelate</name>
        <dbReference type="ChEBI" id="CHEBI:57791"/>
    </ligand>
</feature>
<organism evidence="16 17">
    <name type="scientific">Fodinibius sediminis</name>
    <dbReference type="NCBI Taxonomy" id="1214077"/>
    <lineage>
        <taxon>Bacteria</taxon>
        <taxon>Pseudomonadati</taxon>
        <taxon>Balneolota</taxon>
        <taxon>Balneolia</taxon>
        <taxon>Balneolales</taxon>
        <taxon>Balneolaceae</taxon>
        <taxon>Fodinibius</taxon>
    </lineage>
</organism>
<feature type="binding site" evidence="11">
    <location>
        <position position="30"/>
    </location>
    <ligand>
        <name>UDP-N-acetyl-alpha-D-muramoyl-L-alanyl-D-glutamate</name>
        <dbReference type="ChEBI" id="CHEBI:83900"/>
    </ligand>
</feature>
<accession>A0A521C5K2</accession>
<dbReference type="PANTHER" id="PTHR23135">
    <property type="entry name" value="MUR LIGASE FAMILY MEMBER"/>
    <property type="match status" value="1"/>
</dbReference>
<feature type="binding site" evidence="11">
    <location>
        <position position="187"/>
    </location>
    <ligand>
        <name>UDP-N-acetyl-alpha-D-muramoyl-L-alanyl-D-glutamate</name>
        <dbReference type="ChEBI" id="CHEBI:83900"/>
    </ligand>
</feature>
<evidence type="ECO:0000313" key="16">
    <source>
        <dbReference type="EMBL" id="SMO54699.1"/>
    </source>
</evidence>
<dbReference type="EC" id="6.3.2.13" evidence="11"/>
<dbReference type="InterPro" id="IPR000713">
    <property type="entry name" value="Mur_ligase_N"/>
</dbReference>
<evidence type="ECO:0000256" key="7">
    <source>
        <dbReference type="ARBA" id="ARBA00022960"/>
    </source>
</evidence>
<feature type="binding site" evidence="11">
    <location>
        <begin position="403"/>
        <end position="406"/>
    </location>
    <ligand>
        <name>meso-2,6-diaminopimelate</name>
        <dbReference type="ChEBI" id="CHEBI:57791"/>
    </ligand>
</feature>
<keyword evidence="10 11" id="KW-0961">Cell wall biogenesis/degradation</keyword>
<feature type="domain" description="Mur ligase C-terminal" evidence="14">
    <location>
        <begin position="326"/>
        <end position="456"/>
    </location>
</feature>
<dbReference type="SUPFAM" id="SSF53244">
    <property type="entry name" value="MurD-like peptide ligases, peptide-binding domain"/>
    <property type="match status" value="1"/>
</dbReference>
<gene>
    <name evidence="11" type="primary">murE</name>
    <name evidence="16" type="ORF">SAMN06265218_10552</name>
</gene>
<keyword evidence="3 11" id="KW-0436">Ligase</keyword>
<dbReference type="EMBL" id="FXTH01000005">
    <property type="protein sequence ID" value="SMO54699.1"/>
    <property type="molecule type" value="Genomic_DNA"/>
</dbReference>
<dbReference type="GO" id="GO:0000287">
    <property type="term" value="F:magnesium ion binding"/>
    <property type="evidence" value="ECO:0007669"/>
    <property type="project" value="UniProtKB-UniRule"/>
</dbReference>
<sequence length="492" mass="53310">MTFKELITLCKPVEVSGPEPDELGMLCQDSRKVKEGDVFIAIRGFQADGHLFVEDAIDNGASVVISEEKMDTGQSACSIRVSDTRRLLGPLAQAFEGYPADQLRVIGVTGTNGKTTVSTLTYQVLRKLGVQAALLGTVAKHLGQKTIDSKLTTSDPIVLASDMKQMVTSGVSHLVMEVSSHALDQQRVEGISFDVAAFTNLSHDHLDYHDSLNDYARAKKSLFDSLDNSTTAIINGDDDQALFMISDCPARIITFSFKKALDIECQILANSTSGLTIRIGKTLIESPLLGVFNAYNLTEAFLICRVLGVDEQAIADALQEADGAPGRLERITGDTASQPTILVDYAHTPDALANVLQTLKAIKTEAQELHVLFGCGGNRDQTKRPKMATVAEQYADEITVTSDNPRDEDPEAIIDDIMAGFEDASAVHRLADRREAIRKAIQSADKNSIVLVAGKGHETYQEIKGQRLDFDDRQIAREALDTGNDNAKSPGA</sequence>
<dbReference type="Gene3D" id="3.90.190.20">
    <property type="entry name" value="Mur ligase, C-terminal domain"/>
    <property type="match status" value="1"/>
</dbReference>
<evidence type="ECO:0000256" key="10">
    <source>
        <dbReference type="ARBA" id="ARBA00023316"/>
    </source>
</evidence>
<dbReference type="HAMAP" id="MF_00208">
    <property type="entry name" value="MurE"/>
    <property type="match status" value="1"/>
</dbReference>
<dbReference type="OrthoDB" id="9800958at2"/>
<dbReference type="GO" id="GO:0008765">
    <property type="term" value="F:UDP-N-acetylmuramoylalanyl-D-glutamate-2,6-diaminopimelate ligase activity"/>
    <property type="evidence" value="ECO:0007669"/>
    <property type="project" value="UniProtKB-UniRule"/>
</dbReference>
<comment type="subcellular location">
    <subcellularLocation>
        <location evidence="11 12">Cytoplasm</location>
    </subcellularLocation>
</comment>
<dbReference type="GO" id="GO:0005737">
    <property type="term" value="C:cytoplasm"/>
    <property type="evidence" value="ECO:0007669"/>
    <property type="project" value="UniProtKB-SubCell"/>
</dbReference>
<dbReference type="PROSITE" id="PS01011">
    <property type="entry name" value="FOLYLPOLYGLU_SYNT_1"/>
    <property type="match status" value="1"/>
</dbReference>
<dbReference type="UniPathway" id="UPA00219"/>
<keyword evidence="8 11" id="KW-0573">Peptidoglycan synthesis</keyword>
<comment type="function">
    <text evidence="11">Catalyzes the addition of meso-diaminopimelic acid to the nucleotide precursor UDP-N-acetylmuramoyl-L-alanyl-D-glutamate (UMAG) in the biosynthesis of bacterial cell-wall peptidoglycan.</text>
</comment>
<feature type="binding site" evidence="11">
    <location>
        <position position="185"/>
    </location>
    <ligand>
        <name>UDP-N-acetyl-alpha-D-muramoyl-L-alanyl-D-glutamate</name>
        <dbReference type="ChEBI" id="CHEBI:83900"/>
    </ligand>
</feature>
<dbReference type="SUPFAM" id="SSF63418">
    <property type="entry name" value="MurE/MurF N-terminal domain"/>
    <property type="match status" value="1"/>
</dbReference>
<dbReference type="NCBIfam" id="NF001126">
    <property type="entry name" value="PRK00139.1-4"/>
    <property type="match status" value="1"/>
</dbReference>
<dbReference type="GO" id="GO:0051301">
    <property type="term" value="P:cell division"/>
    <property type="evidence" value="ECO:0007669"/>
    <property type="project" value="UniProtKB-KW"/>
</dbReference>
<evidence type="ECO:0000256" key="4">
    <source>
        <dbReference type="ARBA" id="ARBA00022618"/>
    </source>
</evidence>
<dbReference type="AlphaFoldDB" id="A0A521C5K2"/>
<dbReference type="InterPro" id="IPR035911">
    <property type="entry name" value="MurE/MurF_N"/>
</dbReference>
<dbReference type="Pfam" id="PF02875">
    <property type="entry name" value="Mur_ligase_C"/>
    <property type="match status" value="1"/>
</dbReference>
<dbReference type="InterPro" id="IPR013221">
    <property type="entry name" value="Mur_ligase_cen"/>
</dbReference>
<keyword evidence="2 11" id="KW-0963">Cytoplasm</keyword>
<dbReference type="InterPro" id="IPR004101">
    <property type="entry name" value="Mur_ligase_C"/>
</dbReference>
<keyword evidence="11" id="KW-0460">Magnesium</keyword>
<dbReference type="Gene3D" id="3.40.1390.10">
    <property type="entry name" value="MurE/MurF, N-terminal domain"/>
    <property type="match status" value="1"/>
</dbReference>
<dbReference type="NCBIfam" id="NF001124">
    <property type="entry name" value="PRK00139.1-2"/>
    <property type="match status" value="1"/>
</dbReference>
<feature type="binding site" evidence="11">
    <location>
        <position position="379"/>
    </location>
    <ligand>
        <name>meso-2,6-diaminopimelate</name>
        <dbReference type="ChEBI" id="CHEBI:57791"/>
    </ligand>
</feature>
<evidence type="ECO:0000256" key="5">
    <source>
        <dbReference type="ARBA" id="ARBA00022741"/>
    </source>
</evidence>
<evidence type="ECO:0000256" key="1">
    <source>
        <dbReference type="ARBA" id="ARBA00005898"/>
    </source>
</evidence>
<keyword evidence="7 11" id="KW-0133">Cell shape</keyword>
<proteinExistence type="inferred from homology"/>
<keyword evidence="9 11" id="KW-0131">Cell cycle</keyword>
<dbReference type="InterPro" id="IPR005761">
    <property type="entry name" value="UDP-N-AcMur-Glu-dNH2Pim_ligase"/>
</dbReference>
<keyword evidence="6 11" id="KW-0067">ATP-binding</keyword>
<feature type="binding site" evidence="11">
    <location>
        <position position="179"/>
    </location>
    <ligand>
        <name>UDP-N-acetyl-alpha-D-muramoyl-L-alanyl-D-glutamate</name>
        <dbReference type="ChEBI" id="CHEBI:83900"/>
    </ligand>
</feature>
<dbReference type="InterPro" id="IPR036615">
    <property type="entry name" value="Mur_ligase_C_dom_sf"/>
</dbReference>
<dbReference type="GO" id="GO:0008360">
    <property type="term" value="P:regulation of cell shape"/>
    <property type="evidence" value="ECO:0007669"/>
    <property type="project" value="UniProtKB-KW"/>
</dbReference>
<dbReference type="SUPFAM" id="SSF53623">
    <property type="entry name" value="MurD-like peptide ligases, catalytic domain"/>
    <property type="match status" value="1"/>
</dbReference>
<feature type="modified residue" description="N6-carboxylysine" evidence="11">
    <location>
        <position position="219"/>
    </location>
</feature>
<protein>
    <recommendedName>
        <fullName evidence="11">UDP-N-acetylmuramoyl-L-alanyl-D-glutamate--2,6-diaminopimelate ligase</fullName>
        <ecNumber evidence="11">6.3.2.13</ecNumber>
    </recommendedName>
    <alternativeName>
        <fullName evidence="11">Meso-A2pm-adding enzyme</fullName>
    </alternativeName>
    <alternativeName>
        <fullName evidence="11">Meso-diaminopimelate-adding enzyme</fullName>
    </alternativeName>
    <alternativeName>
        <fullName evidence="11">UDP-MurNAc-L-Ala-D-Glu:meso-diaminopimelate ligase</fullName>
    </alternativeName>
    <alternativeName>
        <fullName evidence="11">UDP-MurNAc-tripeptide synthetase</fullName>
    </alternativeName>
    <alternativeName>
        <fullName evidence="11">UDP-N-acetylmuramyl-tripeptide synthetase</fullName>
    </alternativeName>
</protein>
<feature type="binding site" evidence="11">
    <location>
        <position position="454"/>
    </location>
    <ligand>
        <name>meso-2,6-diaminopimelate</name>
        <dbReference type="ChEBI" id="CHEBI:57791"/>
    </ligand>
</feature>
<evidence type="ECO:0000256" key="11">
    <source>
        <dbReference type="HAMAP-Rule" id="MF_00208"/>
    </source>
</evidence>
<dbReference type="NCBIfam" id="TIGR01085">
    <property type="entry name" value="murE"/>
    <property type="match status" value="1"/>
</dbReference>
<dbReference type="GO" id="GO:0004326">
    <property type="term" value="F:tetrahydrofolylpolyglutamate synthase activity"/>
    <property type="evidence" value="ECO:0007669"/>
    <property type="project" value="InterPro"/>
</dbReference>
<dbReference type="GO" id="GO:0071555">
    <property type="term" value="P:cell wall organization"/>
    <property type="evidence" value="ECO:0007669"/>
    <property type="project" value="UniProtKB-KW"/>
</dbReference>
<comment type="similarity">
    <text evidence="1 11">Belongs to the MurCDEF family. MurE subfamily.</text>
</comment>
<evidence type="ECO:0000256" key="2">
    <source>
        <dbReference type="ARBA" id="ARBA00022490"/>
    </source>
</evidence>
<feature type="domain" description="Mur ligase central" evidence="15">
    <location>
        <begin position="108"/>
        <end position="303"/>
    </location>
</feature>
<evidence type="ECO:0000259" key="14">
    <source>
        <dbReference type="Pfam" id="PF02875"/>
    </source>
</evidence>